<keyword evidence="5 6" id="KW-0472">Membrane</keyword>
<keyword evidence="2" id="KW-1003">Cell membrane</keyword>
<feature type="transmembrane region" description="Helical" evidence="6">
    <location>
        <begin position="184"/>
        <end position="203"/>
    </location>
</feature>
<feature type="transmembrane region" description="Helical" evidence="6">
    <location>
        <begin position="343"/>
        <end position="363"/>
    </location>
</feature>
<dbReference type="InterPro" id="IPR002797">
    <property type="entry name" value="Polysacc_synth"/>
</dbReference>
<dbReference type="GO" id="GO:0005886">
    <property type="term" value="C:plasma membrane"/>
    <property type="evidence" value="ECO:0007669"/>
    <property type="project" value="UniProtKB-SubCell"/>
</dbReference>
<proteinExistence type="predicted"/>
<feature type="transmembrane region" description="Helical" evidence="6">
    <location>
        <begin position="15"/>
        <end position="35"/>
    </location>
</feature>
<evidence type="ECO:0000256" key="2">
    <source>
        <dbReference type="ARBA" id="ARBA00022475"/>
    </source>
</evidence>
<dbReference type="PANTHER" id="PTHR30250:SF11">
    <property type="entry name" value="O-ANTIGEN TRANSPORTER-RELATED"/>
    <property type="match status" value="1"/>
</dbReference>
<evidence type="ECO:0000256" key="5">
    <source>
        <dbReference type="ARBA" id="ARBA00023136"/>
    </source>
</evidence>
<dbReference type="RefSeq" id="WP_390220904.1">
    <property type="nucleotide sequence ID" value="NZ_JBBMXV010000003.1"/>
</dbReference>
<dbReference type="CDD" id="cd13128">
    <property type="entry name" value="MATE_Wzx_like"/>
    <property type="match status" value="1"/>
</dbReference>
<name>A0ABD5VA43_9EURY</name>
<evidence type="ECO:0000256" key="3">
    <source>
        <dbReference type="ARBA" id="ARBA00022692"/>
    </source>
</evidence>
<protein>
    <submittedName>
        <fullName evidence="7">Flippase</fullName>
    </submittedName>
</protein>
<dbReference type="InterPro" id="IPR050833">
    <property type="entry name" value="Poly_Biosynth_Transport"/>
</dbReference>
<feature type="transmembrane region" description="Helical" evidence="6">
    <location>
        <begin position="370"/>
        <end position="388"/>
    </location>
</feature>
<evidence type="ECO:0000256" key="6">
    <source>
        <dbReference type="SAM" id="Phobius"/>
    </source>
</evidence>
<reference evidence="7 8" key="1">
    <citation type="journal article" date="2019" name="Int. J. Syst. Evol. Microbiol.">
        <title>The Global Catalogue of Microorganisms (GCM) 10K type strain sequencing project: providing services to taxonomists for standard genome sequencing and annotation.</title>
        <authorList>
            <consortium name="The Broad Institute Genomics Platform"/>
            <consortium name="The Broad Institute Genome Sequencing Center for Infectious Disease"/>
            <person name="Wu L."/>
            <person name="Ma J."/>
        </authorList>
    </citation>
    <scope>NUCLEOTIDE SEQUENCE [LARGE SCALE GENOMIC DNA]</scope>
    <source>
        <strain evidence="7 8">CGMCC 1.3240</strain>
    </source>
</reference>
<organism evidence="7 8">
    <name type="scientific">Halalkalicoccus tibetensis</name>
    <dbReference type="NCBI Taxonomy" id="175632"/>
    <lineage>
        <taxon>Archaea</taxon>
        <taxon>Methanobacteriati</taxon>
        <taxon>Methanobacteriota</taxon>
        <taxon>Stenosarchaea group</taxon>
        <taxon>Halobacteria</taxon>
        <taxon>Halobacteriales</taxon>
        <taxon>Halococcaceae</taxon>
        <taxon>Halalkalicoccus</taxon>
    </lineage>
</organism>
<comment type="caution">
    <text evidence="7">The sequence shown here is derived from an EMBL/GenBank/DDBJ whole genome shotgun (WGS) entry which is preliminary data.</text>
</comment>
<keyword evidence="4 6" id="KW-1133">Transmembrane helix</keyword>
<feature type="transmembrane region" description="Helical" evidence="6">
    <location>
        <begin position="454"/>
        <end position="478"/>
    </location>
</feature>
<evidence type="ECO:0000256" key="4">
    <source>
        <dbReference type="ARBA" id="ARBA00022989"/>
    </source>
</evidence>
<gene>
    <name evidence="7" type="ORF">ACFQGH_11265</name>
</gene>
<feature type="transmembrane region" description="Helical" evidence="6">
    <location>
        <begin position="307"/>
        <end position="331"/>
    </location>
</feature>
<dbReference type="PANTHER" id="PTHR30250">
    <property type="entry name" value="PST FAMILY PREDICTED COLANIC ACID TRANSPORTER"/>
    <property type="match status" value="1"/>
</dbReference>
<feature type="transmembrane region" description="Helical" evidence="6">
    <location>
        <begin position="394"/>
        <end position="414"/>
    </location>
</feature>
<dbReference type="AlphaFoldDB" id="A0ABD5VA43"/>
<comment type="subcellular location">
    <subcellularLocation>
        <location evidence="1">Cell membrane</location>
        <topology evidence="1">Multi-pass membrane protein</topology>
    </subcellularLocation>
</comment>
<dbReference type="Proteomes" id="UP001596312">
    <property type="component" value="Unassembled WGS sequence"/>
</dbReference>
<evidence type="ECO:0000313" key="8">
    <source>
        <dbReference type="Proteomes" id="UP001596312"/>
    </source>
</evidence>
<dbReference type="EMBL" id="JBHSXQ010000003">
    <property type="protein sequence ID" value="MFC6905774.1"/>
    <property type="molecule type" value="Genomic_DNA"/>
</dbReference>
<accession>A0ABD5VA43</accession>
<evidence type="ECO:0000256" key="1">
    <source>
        <dbReference type="ARBA" id="ARBA00004651"/>
    </source>
</evidence>
<keyword evidence="3 6" id="KW-0812">Transmembrane</keyword>
<sequence length="488" mass="52217">MSLVSSIGNRFRAEFLAQIIHAVCSALTVVILARLLDPNGYGLLFLAIAVVEISKMFAKLGVPESAARYIAEYKEDNPTQLPHILRTSSILLLVLVASVATVMTVGHELIANRLDEPELAPFLLVGVVYLIFNVLTGYARSILQAFEAIQLASVVKIIQGVGKVVFAIGLVLAGFGAIGALGGYALRSFLAALFGLVVIYLLYYRTFEAAAEMEHGLKRRMAEYSVPLMLTQAAKQLDSRVDTLLVGFFLNPAAVSFYAVSNQIIDFLQTPAAALGFTISPTFGAEKAAGNVDGAARLYETSLVHSLLLYTPAAAGLVLVADPLIELVFGIEYIDAVPVLQVLSLYAVLIAVMDITSHGLDFLGRARARAIVRGITAVLNVGLNIVLIPTIGVVGAAIATITTFSLYTIASVYIIHQEFDLRVPYLLKNTATIVVITGVMSTVVFLLLGYVQGWVTLLLVVAVGVIVWAVLSILAGLLDVQRIVRAVT</sequence>
<feature type="transmembrane region" description="Helical" evidence="6">
    <location>
        <begin position="41"/>
        <end position="62"/>
    </location>
</feature>
<dbReference type="Pfam" id="PF01943">
    <property type="entry name" value="Polysacc_synt"/>
    <property type="match status" value="1"/>
</dbReference>
<keyword evidence="8" id="KW-1185">Reference proteome</keyword>
<feature type="transmembrane region" description="Helical" evidence="6">
    <location>
        <begin position="426"/>
        <end position="448"/>
    </location>
</feature>
<feature type="transmembrane region" description="Helical" evidence="6">
    <location>
        <begin position="119"/>
        <end position="139"/>
    </location>
</feature>
<feature type="transmembrane region" description="Helical" evidence="6">
    <location>
        <begin position="83"/>
        <end position="107"/>
    </location>
</feature>
<evidence type="ECO:0000313" key="7">
    <source>
        <dbReference type="EMBL" id="MFC6905774.1"/>
    </source>
</evidence>
<feature type="transmembrane region" description="Helical" evidence="6">
    <location>
        <begin position="160"/>
        <end position="178"/>
    </location>
</feature>